<evidence type="ECO:0000313" key="2">
    <source>
        <dbReference type="Proteomes" id="UP000515164"/>
    </source>
</evidence>
<keyword evidence="1" id="KW-0812">Transmembrane</keyword>
<evidence type="ECO:0000256" key="1">
    <source>
        <dbReference type="SAM" id="Phobius"/>
    </source>
</evidence>
<keyword evidence="1" id="KW-1133">Transmembrane helix</keyword>
<sequence length="122" mass="14456">MQRICLRDQINIKPETSSHVDGTESTVITLTRLRVNKHVFCGNHRIHRRKNWFETVLWIFIETLGFFSSYYRLLLPLSSRIQRIVKAEILVRDRNAITLARDSWIPAKFVTELGYKSIERLL</sequence>
<organism evidence="2 3">
    <name type="scientific">Bombus bifarius</name>
    <dbReference type="NCBI Taxonomy" id="103933"/>
    <lineage>
        <taxon>Eukaryota</taxon>
        <taxon>Metazoa</taxon>
        <taxon>Ecdysozoa</taxon>
        <taxon>Arthropoda</taxon>
        <taxon>Hexapoda</taxon>
        <taxon>Insecta</taxon>
        <taxon>Pterygota</taxon>
        <taxon>Neoptera</taxon>
        <taxon>Endopterygota</taxon>
        <taxon>Hymenoptera</taxon>
        <taxon>Apocrita</taxon>
        <taxon>Aculeata</taxon>
        <taxon>Apoidea</taxon>
        <taxon>Anthophila</taxon>
        <taxon>Apidae</taxon>
        <taxon>Bombus</taxon>
        <taxon>Pyrobombus</taxon>
    </lineage>
</organism>
<accession>A0A6P8MXS7</accession>
<proteinExistence type="predicted"/>
<keyword evidence="2" id="KW-1185">Reference proteome</keyword>
<protein>
    <submittedName>
        <fullName evidence="3">Uncharacterized protein LOC117212544</fullName>
    </submittedName>
</protein>
<reference evidence="3" key="1">
    <citation type="submission" date="2025-08" db="UniProtKB">
        <authorList>
            <consortium name="RefSeq"/>
        </authorList>
    </citation>
    <scope>IDENTIFICATION</scope>
    <source>
        <tissue evidence="3">Muscle</tissue>
    </source>
</reference>
<dbReference type="KEGG" id="bbif:117212544"/>
<dbReference type="GeneID" id="117212544"/>
<evidence type="ECO:0000313" key="3">
    <source>
        <dbReference type="RefSeq" id="XP_033313329.1"/>
    </source>
</evidence>
<keyword evidence="1" id="KW-0472">Membrane</keyword>
<feature type="transmembrane region" description="Helical" evidence="1">
    <location>
        <begin position="55"/>
        <end position="73"/>
    </location>
</feature>
<name>A0A6P8MXS7_9HYME</name>
<dbReference type="RefSeq" id="XP_033313329.1">
    <property type="nucleotide sequence ID" value="XM_033457438.1"/>
</dbReference>
<dbReference type="Proteomes" id="UP000515164">
    <property type="component" value="Unplaced"/>
</dbReference>
<gene>
    <name evidence="3" type="primary">LOC117212544</name>
</gene>
<dbReference type="AlphaFoldDB" id="A0A6P8MXS7"/>